<dbReference type="KEGG" id="ddi:DDB_G0279363"/>
<dbReference type="SMART" id="SM00116">
    <property type="entry name" value="CBS"/>
    <property type="match status" value="2"/>
</dbReference>
<dbReference type="Proteomes" id="UP000002195">
    <property type="component" value="Unassembled WGS sequence"/>
</dbReference>
<dbReference type="eggNOG" id="ENOG502SCHK">
    <property type="taxonomic scope" value="Eukaryota"/>
</dbReference>
<reference evidence="4 5" key="1">
    <citation type="journal article" date="2005" name="Nature">
        <title>The genome of the social amoeba Dictyostelium discoideum.</title>
        <authorList>
            <consortium name="The Dictyostelium discoideum Sequencing Consortium"/>
            <person name="Eichinger L."/>
            <person name="Pachebat J.A."/>
            <person name="Glockner G."/>
            <person name="Rajandream M.A."/>
            <person name="Sucgang R."/>
            <person name="Berriman M."/>
            <person name="Song J."/>
            <person name="Olsen R."/>
            <person name="Szafranski K."/>
            <person name="Xu Q."/>
            <person name="Tunggal B."/>
            <person name="Kummerfeld S."/>
            <person name="Madera M."/>
            <person name="Konfortov B.A."/>
            <person name="Rivero F."/>
            <person name="Bankier A.T."/>
            <person name="Lehmann R."/>
            <person name="Hamlin N."/>
            <person name="Davies R."/>
            <person name="Gaudet P."/>
            <person name="Fey P."/>
            <person name="Pilcher K."/>
            <person name="Chen G."/>
            <person name="Saunders D."/>
            <person name="Sodergren E."/>
            <person name="Davis P."/>
            <person name="Kerhornou A."/>
            <person name="Nie X."/>
            <person name="Hall N."/>
            <person name="Anjard C."/>
            <person name="Hemphill L."/>
            <person name="Bason N."/>
            <person name="Farbrother P."/>
            <person name="Desany B."/>
            <person name="Just E."/>
            <person name="Morio T."/>
            <person name="Rost R."/>
            <person name="Churcher C."/>
            <person name="Cooper J."/>
            <person name="Haydock S."/>
            <person name="van Driessche N."/>
            <person name="Cronin A."/>
            <person name="Goodhead I."/>
            <person name="Muzny D."/>
            <person name="Mourier T."/>
            <person name="Pain A."/>
            <person name="Lu M."/>
            <person name="Harper D."/>
            <person name="Lindsay R."/>
            <person name="Hauser H."/>
            <person name="James K."/>
            <person name="Quiles M."/>
            <person name="Madan Babu M."/>
            <person name="Saito T."/>
            <person name="Buchrieser C."/>
            <person name="Wardroper A."/>
            <person name="Felder M."/>
            <person name="Thangavelu M."/>
            <person name="Johnson D."/>
            <person name="Knights A."/>
            <person name="Loulseged H."/>
            <person name="Mungall K."/>
            <person name="Oliver K."/>
            <person name="Price C."/>
            <person name="Quail M.A."/>
            <person name="Urushihara H."/>
            <person name="Hernandez J."/>
            <person name="Rabbinowitsch E."/>
            <person name="Steffen D."/>
            <person name="Sanders M."/>
            <person name="Ma J."/>
            <person name="Kohara Y."/>
            <person name="Sharp S."/>
            <person name="Simmonds M."/>
            <person name="Spiegler S."/>
            <person name="Tivey A."/>
            <person name="Sugano S."/>
            <person name="White B."/>
            <person name="Walker D."/>
            <person name="Woodward J."/>
            <person name="Winckler T."/>
            <person name="Tanaka Y."/>
            <person name="Shaulsky G."/>
            <person name="Schleicher M."/>
            <person name="Weinstock G."/>
            <person name="Rosenthal A."/>
            <person name="Cox E.C."/>
            <person name="Chisholm R.L."/>
            <person name="Gibbs R."/>
            <person name="Loomis W.F."/>
            <person name="Platzer M."/>
            <person name="Kay R.R."/>
            <person name="Williams J."/>
            <person name="Dear P.H."/>
            <person name="Noegel A.A."/>
            <person name="Barrell B."/>
            <person name="Kuspa A."/>
        </authorList>
    </citation>
    <scope>NUCLEOTIDE SEQUENCE [LARGE SCALE GENOMIC DNA]</scope>
    <source>
        <strain evidence="4 5">AX4</strain>
    </source>
</reference>
<dbReference type="PROSITE" id="PS51371">
    <property type="entry name" value="CBS"/>
    <property type="match status" value="2"/>
</dbReference>
<comment type="caution">
    <text evidence="4">The sequence shown here is derived from an EMBL/GenBank/DDBJ whole genome shotgun (WGS) entry which is preliminary data.</text>
</comment>
<feature type="domain" description="CBS" evidence="3">
    <location>
        <begin position="23"/>
        <end position="86"/>
    </location>
</feature>
<evidence type="ECO:0000313" key="5">
    <source>
        <dbReference type="Proteomes" id="UP000002195"/>
    </source>
</evidence>
<dbReference type="PaxDb" id="44689-DDB0305078"/>
<dbReference type="RefSeq" id="XP_641816.1">
    <property type="nucleotide sequence ID" value="XM_636724.1"/>
</dbReference>
<dbReference type="PhylomeDB" id="Q54WW1"/>
<dbReference type="InterPro" id="IPR046342">
    <property type="entry name" value="CBS_dom_sf"/>
</dbReference>
<sequence length="171" mass="19729">MENLNILNNEQKIQYNPRVEDIMTKCDKVVSIKPTDTLKHCLEVMLLEGHKRLPVIEQKGDKMKLLGVVTDKDIRVYSKSYFEHNLKDILDSLESYKVSDILPDATFFKKAHVGEKITQASKEMLHLHISGLPVVDEDEQLKGIITRSDLLDQLIRILEPFDQLSKKEKTD</sequence>
<dbReference type="SMR" id="Q54WW1"/>
<evidence type="ECO:0000256" key="1">
    <source>
        <dbReference type="ARBA" id="ARBA00022737"/>
    </source>
</evidence>
<dbReference type="InterPro" id="IPR051462">
    <property type="entry name" value="CBS_domain-containing"/>
</dbReference>
<evidence type="ECO:0000313" key="4">
    <source>
        <dbReference type="EMBL" id="EAL67830.1"/>
    </source>
</evidence>
<proteinExistence type="predicted"/>
<accession>Q54WW1</accession>
<dbReference type="VEuPathDB" id="AmoebaDB:DDB_G0279363"/>
<dbReference type="SUPFAM" id="SSF54631">
    <property type="entry name" value="CBS-domain pair"/>
    <property type="match status" value="1"/>
</dbReference>
<gene>
    <name evidence="4" type="ORF">DDB_G0279363</name>
</gene>
<organism evidence="4 5">
    <name type="scientific">Dictyostelium discoideum</name>
    <name type="common">Social amoeba</name>
    <dbReference type="NCBI Taxonomy" id="44689"/>
    <lineage>
        <taxon>Eukaryota</taxon>
        <taxon>Amoebozoa</taxon>
        <taxon>Evosea</taxon>
        <taxon>Eumycetozoa</taxon>
        <taxon>Dictyostelia</taxon>
        <taxon>Dictyosteliales</taxon>
        <taxon>Dictyosteliaceae</taxon>
        <taxon>Dictyostelium</taxon>
    </lineage>
</organism>
<dbReference type="AlphaFoldDB" id="Q54WW1"/>
<dbReference type="HOGENOM" id="CLU_1565764_0_0_1"/>
<feature type="domain" description="CBS" evidence="3">
    <location>
        <begin position="101"/>
        <end position="163"/>
    </location>
</feature>
<dbReference type="GeneID" id="8622012"/>
<name>Q54WW1_DICDI</name>
<evidence type="ECO:0000259" key="3">
    <source>
        <dbReference type="PROSITE" id="PS51371"/>
    </source>
</evidence>
<keyword evidence="1" id="KW-0677">Repeat</keyword>
<dbReference type="InterPro" id="IPR000644">
    <property type="entry name" value="CBS_dom"/>
</dbReference>
<evidence type="ECO:0000256" key="2">
    <source>
        <dbReference type="PROSITE-ProRule" id="PRU00703"/>
    </source>
</evidence>
<keyword evidence="5" id="KW-1185">Reference proteome</keyword>
<protein>
    <recommendedName>
        <fullName evidence="3">CBS domain-containing protein</fullName>
    </recommendedName>
</protein>
<dbReference type="PANTHER" id="PTHR48108:SF28">
    <property type="entry name" value="CBS DOMAIN-CONTAINING PROTEIN"/>
    <property type="match status" value="1"/>
</dbReference>
<dbReference type="Gene3D" id="3.10.580.10">
    <property type="entry name" value="CBS-domain"/>
    <property type="match status" value="1"/>
</dbReference>
<dbReference type="InParanoid" id="Q54WW1"/>
<dbReference type="OMA" id="WVDEAPD"/>
<dbReference type="PANTHER" id="PTHR48108">
    <property type="entry name" value="CBS DOMAIN-CONTAINING PROTEIN CBSX2, CHLOROPLASTIC"/>
    <property type="match status" value="1"/>
</dbReference>
<dbReference type="dictyBase" id="DDB_G0279363"/>
<dbReference type="EMBL" id="AAFI02000030">
    <property type="protein sequence ID" value="EAL67830.1"/>
    <property type="molecule type" value="Genomic_DNA"/>
</dbReference>
<dbReference type="STRING" id="44689.Q54WW1"/>
<dbReference type="Pfam" id="PF00571">
    <property type="entry name" value="CBS"/>
    <property type="match status" value="2"/>
</dbReference>
<keyword evidence="2" id="KW-0129">CBS domain</keyword>